<name>A0ABT6ZDN7_9MICO</name>
<dbReference type="InterPro" id="IPR050789">
    <property type="entry name" value="Diverse_Enzym_Activities"/>
</dbReference>
<dbReference type="SUPFAM" id="SSF56601">
    <property type="entry name" value="beta-lactamase/transpeptidase-like"/>
    <property type="match status" value="1"/>
</dbReference>
<evidence type="ECO:0000313" key="2">
    <source>
        <dbReference type="EMBL" id="MDJ1114277.1"/>
    </source>
</evidence>
<protein>
    <submittedName>
        <fullName evidence="2">Serine hydrolase domain-containing protein</fullName>
        <ecNumber evidence="2">3.1.1.103</ecNumber>
    </submittedName>
</protein>
<gene>
    <name evidence="2" type="ORF">QNI14_07415</name>
</gene>
<dbReference type="GO" id="GO:0016787">
    <property type="term" value="F:hydrolase activity"/>
    <property type="evidence" value="ECO:0007669"/>
    <property type="project" value="UniProtKB-KW"/>
</dbReference>
<evidence type="ECO:0000313" key="3">
    <source>
        <dbReference type="Proteomes" id="UP001321481"/>
    </source>
</evidence>
<dbReference type="InterPro" id="IPR012338">
    <property type="entry name" value="Beta-lactam/transpept-like"/>
</dbReference>
<keyword evidence="2" id="KW-0378">Hydrolase</keyword>
<feature type="domain" description="Beta-lactamase-related" evidence="1">
    <location>
        <begin position="7"/>
        <end position="314"/>
    </location>
</feature>
<comment type="caution">
    <text evidence="2">The sequence shown here is derived from an EMBL/GenBank/DDBJ whole genome shotgun (WGS) entry which is preliminary data.</text>
</comment>
<evidence type="ECO:0000259" key="1">
    <source>
        <dbReference type="Pfam" id="PF00144"/>
    </source>
</evidence>
<dbReference type="Proteomes" id="UP001321481">
    <property type="component" value="Unassembled WGS sequence"/>
</dbReference>
<dbReference type="EC" id="3.1.1.103" evidence="2"/>
<dbReference type="RefSeq" id="WP_283715877.1">
    <property type="nucleotide sequence ID" value="NZ_JASJND010000005.1"/>
</dbReference>
<accession>A0ABT6ZDN7</accession>
<proteinExistence type="predicted"/>
<keyword evidence="3" id="KW-1185">Reference proteome</keyword>
<sequence length="320" mass="33483">MYTAAFDLVRRHVTEGRLPSAVFGVATADGTVALDAFSADAADRYPLFSITKPLVGIAVARAIERGLLTLDTPLATALPGFDGAREDVVRLRHLVSHTSGISEPPLDPAPPLRTVLATAGRDFAPGAASRYSTIAFEGIAALLEQATGMPWDAAVAEWTTELAADGISSDLSDAATIGDAADAGVDMARFTAGRNAGAGLAARADDLLRLGSALLRIGAGETSGILQPATLGMMLRPITGDIPRLEPYVASRGQDWGVTWNLRSRAPGLIDQDVYGHGGWAGTEFWVHPTAGVAWVLLTNRAMREGFDLDALDNAVVAAR</sequence>
<dbReference type="Pfam" id="PF00144">
    <property type="entry name" value="Beta-lactamase"/>
    <property type="match status" value="1"/>
</dbReference>
<dbReference type="InterPro" id="IPR001466">
    <property type="entry name" value="Beta-lactam-related"/>
</dbReference>
<dbReference type="EMBL" id="JASJND010000005">
    <property type="protein sequence ID" value="MDJ1114277.1"/>
    <property type="molecule type" value="Genomic_DNA"/>
</dbReference>
<organism evidence="2 3">
    <name type="scientific">Microbacterium dauci</name>
    <dbReference type="NCBI Taxonomy" id="3048008"/>
    <lineage>
        <taxon>Bacteria</taxon>
        <taxon>Bacillati</taxon>
        <taxon>Actinomycetota</taxon>
        <taxon>Actinomycetes</taxon>
        <taxon>Micrococcales</taxon>
        <taxon>Microbacteriaceae</taxon>
        <taxon>Microbacterium</taxon>
    </lineage>
</organism>
<dbReference type="PANTHER" id="PTHR43283">
    <property type="entry name" value="BETA-LACTAMASE-RELATED"/>
    <property type="match status" value="1"/>
</dbReference>
<reference evidence="2 3" key="1">
    <citation type="submission" date="2023-05" db="EMBL/GenBank/DDBJ databases">
        <title>Microbacterium dauci sp.nov., Isolated from Carrot Rhizosphere Soil.</title>
        <authorList>
            <person name="Xiao Z."/>
            <person name="Zheng J."/>
        </authorList>
    </citation>
    <scope>NUCLEOTIDE SEQUENCE [LARGE SCALE GENOMIC DNA]</scope>
    <source>
        <strain evidence="2 3">LX3-4</strain>
    </source>
</reference>
<dbReference type="Gene3D" id="3.40.710.10">
    <property type="entry name" value="DD-peptidase/beta-lactamase superfamily"/>
    <property type="match status" value="1"/>
</dbReference>